<dbReference type="PANTHER" id="PTHR30250">
    <property type="entry name" value="PST FAMILY PREDICTED COLANIC ACID TRANSPORTER"/>
    <property type="match status" value="1"/>
</dbReference>
<evidence type="ECO:0000256" key="1">
    <source>
        <dbReference type="ARBA" id="ARBA00004651"/>
    </source>
</evidence>
<dbReference type="RefSeq" id="WP_083966177.1">
    <property type="nucleotide sequence ID" value="NZ_CP014841.1"/>
</dbReference>
<evidence type="ECO:0000256" key="4">
    <source>
        <dbReference type="ARBA" id="ARBA00022692"/>
    </source>
</evidence>
<organism evidence="8 9">
    <name type="scientific">Dyella thiooxydans</name>
    <dbReference type="NCBI Taxonomy" id="445710"/>
    <lineage>
        <taxon>Bacteria</taxon>
        <taxon>Pseudomonadati</taxon>
        <taxon>Pseudomonadota</taxon>
        <taxon>Gammaproteobacteria</taxon>
        <taxon>Lysobacterales</taxon>
        <taxon>Rhodanobacteraceae</taxon>
        <taxon>Dyella</taxon>
    </lineage>
</organism>
<evidence type="ECO:0000313" key="9">
    <source>
        <dbReference type="Proteomes" id="UP000077255"/>
    </source>
</evidence>
<evidence type="ECO:0000256" key="2">
    <source>
        <dbReference type="ARBA" id="ARBA00007430"/>
    </source>
</evidence>
<evidence type="ECO:0000256" key="5">
    <source>
        <dbReference type="ARBA" id="ARBA00022989"/>
    </source>
</evidence>
<dbReference type="STRING" id="445710.ATSB10_21160"/>
<feature type="transmembrane region" description="Helical" evidence="7">
    <location>
        <begin position="44"/>
        <end position="68"/>
    </location>
</feature>
<feature type="transmembrane region" description="Helical" evidence="7">
    <location>
        <begin position="412"/>
        <end position="433"/>
    </location>
</feature>
<keyword evidence="6 7" id="KW-0472">Membrane</keyword>
<dbReference type="KEGG" id="dtx:ATSB10_21160"/>
<feature type="transmembrane region" description="Helical" evidence="7">
    <location>
        <begin position="325"/>
        <end position="347"/>
    </location>
</feature>
<comment type="subcellular location">
    <subcellularLocation>
        <location evidence="1">Cell membrane</location>
        <topology evidence="1">Multi-pass membrane protein</topology>
    </subcellularLocation>
</comment>
<feature type="transmembrane region" description="Helical" evidence="7">
    <location>
        <begin position="380"/>
        <end position="400"/>
    </location>
</feature>
<feature type="transmembrane region" description="Helical" evidence="7">
    <location>
        <begin position="118"/>
        <end position="138"/>
    </location>
</feature>
<dbReference type="AlphaFoldDB" id="A0A160N1F1"/>
<comment type="similarity">
    <text evidence="2">Belongs to the polysaccharide synthase family.</text>
</comment>
<reference evidence="8 9" key="1">
    <citation type="submission" date="2016-02" db="EMBL/GenBank/DDBJ databases">
        <title>Complete genome sequencing and analysis of ATSB10, Dyella thiooxydans isolated from rhizosphere soil of sunflower (Helianthus annuus L.).</title>
        <authorList>
            <person name="Lee Y."/>
            <person name="Hwangbo K."/>
            <person name="Chung H."/>
            <person name="Yoo J."/>
            <person name="Kim K.Y."/>
            <person name="Sa T.M."/>
            <person name="Um Y."/>
            <person name="Madhaiyan M."/>
        </authorList>
    </citation>
    <scope>NUCLEOTIDE SEQUENCE [LARGE SCALE GENOMIC DNA]</scope>
    <source>
        <strain evidence="8 9">ATSB10</strain>
    </source>
</reference>
<dbReference type="EMBL" id="CP014841">
    <property type="protein sequence ID" value="AND69570.1"/>
    <property type="molecule type" value="Genomic_DNA"/>
</dbReference>
<keyword evidence="5 7" id="KW-1133">Transmembrane helix</keyword>
<accession>A0A160N1F1</accession>
<dbReference type="InterPro" id="IPR050833">
    <property type="entry name" value="Poly_Biosynth_Transport"/>
</dbReference>
<dbReference type="PATRIC" id="fig|445710.3.peg.2114"/>
<evidence type="ECO:0000313" key="8">
    <source>
        <dbReference type="EMBL" id="AND69570.1"/>
    </source>
</evidence>
<feature type="transmembrane region" description="Helical" evidence="7">
    <location>
        <begin position="287"/>
        <end position="305"/>
    </location>
</feature>
<dbReference type="OrthoDB" id="8538786at2"/>
<dbReference type="PANTHER" id="PTHR30250:SF10">
    <property type="entry name" value="LIPOPOLYSACCHARIDE BIOSYNTHESIS PROTEIN WZXC"/>
    <property type="match status" value="1"/>
</dbReference>
<dbReference type="GO" id="GO:0005886">
    <property type="term" value="C:plasma membrane"/>
    <property type="evidence" value="ECO:0007669"/>
    <property type="project" value="UniProtKB-SubCell"/>
</dbReference>
<keyword evidence="9" id="KW-1185">Reference proteome</keyword>
<evidence type="ECO:0000256" key="7">
    <source>
        <dbReference type="SAM" id="Phobius"/>
    </source>
</evidence>
<protein>
    <submittedName>
        <fullName evidence="8">Uncharacterized protein</fullName>
    </submittedName>
</protein>
<name>A0A160N1F1_9GAMM</name>
<gene>
    <name evidence="8" type="ORF">ATSB10_21160</name>
</gene>
<feature type="transmembrane region" description="Helical" evidence="7">
    <location>
        <begin position="150"/>
        <end position="168"/>
    </location>
</feature>
<dbReference type="Proteomes" id="UP000077255">
    <property type="component" value="Chromosome"/>
</dbReference>
<proteinExistence type="inferred from homology"/>
<feature type="transmembrane region" description="Helical" evidence="7">
    <location>
        <begin position="354"/>
        <end position="374"/>
    </location>
</feature>
<feature type="transmembrane region" description="Helical" evidence="7">
    <location>
        <begin position="20"/>
        <end position="38"/>
    </location>
</feature>
<evidence type="ECO:0000256" key="6">
    <source>
        <dbReference type="ARBA" id="ARBA00023136"/>
    </source>
</evidence>
<feature type="transmembrane region" description="Helical" evidence="7">
    <location>
        <begin position="439"/>
        <end position="460"/>
    </location>
</feature>
<evidence type="ECO:0000256" key="3">
    <source>
        <dbReference type="ARBA" id="ARBA00022475"/>
    </source>
</evidence>
<keyword evidence="4 7" id="KW-0812">Transmembrane</keyword>
<keyword evidence="3" id="KW-1003">Cell membrane</keyword>
<dbReference type="Pfam" id="PF13440">
    <property type="entry name" value="Polysacc_synt_3"/>
    <property type="match status" value="1"/>
</dbReference>
<sequence>MSNLERRAANAAWWSTLEILARYGVQFLVMVVLARLLSPADFGLIAILLVFTSVGTLLVDSGFGAALVQRQRTTADDETTVFIFTVGAGILTASILVLAAPAIAVFFNEPRLVDLTRVMALVLPLGAFASVPDALLTMRLDFKARARAEVIASLCSGAVAVVLALRGFGVWSLTWQSIVSIGTRGILLWLYSGWRPRGRYRGASFRSLFGFGGYMLLSGLLNAAAMRLQSLLIGKLFDTSSLGYYTLAQNTQQAPASLIDGILKRVGLPVFSTIAQDRARLRSAFRASLRMAMFLFVPCMVGIALVAKPLIELVYGARWSPASPILSILSLSAALWPIHVLNLAAIGAQGRSNLLLRVEVIKQVIGILLIAIASPWGPLAIAWAVLFSSLFGVGINAYYSKRLLDYGAFAQLLDQSGTFALSLVAALVGWMILQRATPGPTSMLGAIAAASMVYGTLAVLTRNTALNGLLTILRTLRERSNTPTQ</sequence>
<feature type="transmembrane region" description="Helical" evidence="7">
    <location>
        <begin position="80"/>
        <end position="106"/>
    </location>
</feature>
<dbReference type="CDD" id="cd13127">
    <property type="entry name" value="MATE_tuaB_like"/>
    <property type="match status" value="1"/>
</dbReference>